<dbReference type="Pfam" id="PF12679">
    <property type="entry name" value="ABC2_membrane_2"/>
    <property type="match status" value="1"/>
</dbReference>
<gene>
    <name evidence="2" type="ORF">ALOHA_HF4000APKG10F13ctg1g2</name>
</gene>
<keyword evidence="1" id="KW-0812">Transmembrane</keyword>
<feature type="transmembrane region" description="Helical" evidence="1">
    <location>
        <begin position="395"/>
        <end position="416"/>
    </location>
</feature>
<keyword evidence="1" id="KW-0472">Membrane</keyword>
<reference evidence="2" key="1">
    <citation type="journal article" date="2008" name="ISME J.">
        <title>Genomic patterns of recombination, clonal divergence and environment in marine microbial populations.</title>
        <authorList>
            <person name="Konstantinidis K.T."/>
            <person name="Delong E.F."/>
        </authorList>
    </citation>
    <scope>NUCLEOTIDE SEQUENCE</scope>
</reference>
<dbReference type="AlphaFoldDB" id="B3TBR0"/>
<feature type="transmembrane region" description="Helical" evidence="1">
    <location>
        <begin position="359"/>
        <end position="383"/>
    </location>
</feature>
<organism evidence="2">
    <name type="scientific">uncultured marine microorganism HF4000_APKG10F13</name>
    <dbReference type="NCBI Taxonomy" id="455557"/>
    <lineage>
        <taxon>unclassified sequences</taxon>
        <taxon>environmental samples</taxon>
    </lineage>
</organism>
<dbReference type="EMBL" id="EU016664">
    <property type="protein sequence ID" value="ABZ10019.1"/>
    <property type="molecule type" value="Genomic_DNA"/>
</dbReference>
<dbReference type="GO" id="GO:0005886">
    <property type="term" value="C:plasma membrane"/>
    <property type="evidence" value="ECO:0007669"/>
    <property type="project" value="UniProtKB-SubCell"/>
</dbReference>
<dbReference type="PANTHER" id="PTHR43471:SF1">
    <property type="entry name" value="ABC TRANSPORTER PERMEASE PROTEIN NOSY-RELATED"/>
    <property type="match status" value="1"/>
</dbReference>
<name>B3TBR0_9ZZZZ</name>
<protein>
    <submittedName>
        <fullName evidence="2">Putative CcmB protein</fullName>
    </submittedName>
</protein>
<dbReference type="PANTHER" id="PTHR43471">
    <property type="entry name" value="ABC TRANSPORTER PERMEASE"/>
    <property type="match status" value="1"/>
</dbReference>
<evidence type="ECO:0000313" key="2">
    <source>
        <dbReference type="EMBL" id="ABZ10019.1"/>
    </source>
</evidence>
<evidence type="ECO:0000256" key="1">
    <source>
        <dbReference type="SAM" id="Phobius"/>
    </source>
</evidence>
<feature type="transmembrane region" description="Helical" evidence="1">
    <location>
        <begin position="321"/>
        <end position="347"/>
    </location>
</feature>
<sequence>MTEDWRARFHHGWEALGVWQPLATALLAVLVLLLAQQTWWMANAETDPAAIWESRELNDDGEMWTFLYRETAAPRDGDIVLFRGTIEISPRFSVMRNGTILPGEYSPMDGLVYKESLYGSTILRLDGLPILIHGNLSGQFFANEIVTVRARMVWNSTDFISDGQNVSLVRQGWEAEPRDIQLTAGVDRWFFGASVAALLLGGWASAQRVPGLRDEMRAVLWLARFEARRGLRSPRTFVLALFFTLFIVGMGWLLGDLQSDPSPLLGGVQSPDDALGQLAWFTFFVTSLAAVAVSLDAFVAERDSGTLTQLLARPLGREAIVLGKALGLWLSVGLPALGAQLLGLALMLKGGDTPTIPAVAGYLLLGQLMILTFILLQLCFALLARTGAEAAVYGLAVWLLMGLVWPLLFLGVGYALGIDVTTAGFEQDPRYQAIVSRMGLFNPGYLYQMGVGVLTNRTLAIDFEGVSGWQVTAALALWPLLCLRLATWLFRREAR</sequence>
<feature type="transmembrane region" description="Helical" evidence="1">
    <location>
        <begin position="237"/>
        <end position="255"/>
    </location>
</feature>
<feature type="transmembrane region" description="Helical" evidence="1">
    <location>
        <begin position="275"/>
        <end position="300"/>
    </location>
</feature>
<dbReference type="GO" id="GO:0140359">
    <property type="term" value="F:ABC-type transporter activity"/>
    <property type="evidence" value="ECO:0007669"/>
    <property type="project" value="InterPro"/>
</dbReference>
<proteinExistence type="predicted"/>
<accession>B3TBR0</accession>
<keyword evidence="1" id="KW-1133">Transmembrane helix</keyword>
<feature type="transmembrane region" description="Helical" evidence="1">
    <location>
        <begin position="469"/>
        <end position="490"/>
    </location>
</feature>